<sequence>MHVFRGVIVAAVISLSTTSAFAQGMRSVDVRFAPGSAGTSISDSIVGYESVLYRVGAEAGQTMRVVLAPSNTATYFNVYAPGREPGDEALGNGQFTDPFNDWMGQLPASGEYTVSVYMIRSAARRDERSDYTVDISVDGATGGRMEADFADGLQGGPDYWAVAVSSSGSLNMRAAPSAGAAIVTQLSSGQDVRNFGCRMAEGRRWCRIATLADPGFEGWAAGDFLIEGTGAAVQLPSAEPDGGGEEERVHFATGTAGGNSLARSAPARLAGISSVQVRVRTCTSGLHREVRRFRTRSSIPTGRSCWIG</sequence>
<feature type="domain" description="SH3b" evidence="2">
    <location>
        <begin position="169"/>
        <end position="225"/>
    </location>
</feature>
<feature type="signal peptide" evidence="1">
    <location>
        <begin position="1"/>
        <end position="22"/>
    </location>
</feature>
<dbReference type="Gene3D" id="2.60.120.380">
    <property type="match status" value="1"/>
</dbReference>
<protein>
    <submittedName>
        <fullName evidence="3">SH3 domain-containing protein</fullName>
    </submittedName>
</protein>
<dbReference type="InterPro" id="IPR003646">
    <property type="entry name" value="SH3-like_bac-type"/>
</dbReference>
<feature type="chain" id="PRO_5046271620" evidence="1">
    <location>
        <begin position="23"/>
        <end position="308"/>
    </location>
</feature>
<evidence type="ECO:0000256" key="1">
    <source>
        <dbReference type="SAM" id="SignalP"/>
    </source>
</evidence>
<reference evidence="3" key="1">
    <citation type="submission" date="2022-12" db="EMBL/GenBank/DDBJ databases">
        <title>Paracoccus onchidii sp. nov., isolated from a marine invertebrate from the South China Sea.</title>
        <authorList>
            <person name="Xu S."/>
            <person name="Liu Z."/>
            <person name="Xu Y."/>
        </authorList>
    </citation>
    <scope>NUCLEOTIDE SEQUENCE</scope>
    <source>
        <strain evidence="3">Z330</strain>
    </source>
</reference>
<dbReference type="RefSeq" id="WP_271890784.1">
    <property type="nucleotide sequence ID" value="NZ_JAQBIE010000053.1"/>
</dbReference>
<evidence type="ECO:0000259" key="2">
    <source>
        <dbReference type="Pfam" id="PF08239"/>
    </source>
</evidence>
<dbReference type="Proteomes" id="UP001165641">
    <property type="component" value="Unassembled WGS sequence"/>
</dbReference>
<organism evidence="3 4">
    <name type="scientific">Paracoccus onchidii</name>
    <dbReference type="NCBI Taxonomy" id="3017813"/>
    <lineage>
        <taxon>Bacteria</taxon>
        <taxon>Pseudomonadati</taxon>
        <taxon>Pseudomonadota</taxon>
        <taxon>Alphaproteobacteria</taxon>
        <taxon>Rhodobacterales</taxon>
        <taxon>Paracoccaceae</taxon>
        <taxon>Paracoccus</taxon>
    </lineage>
</organism>
<name>A0ABT4ZK02_9RHOB</name>
<accession>A0ABT4ZK02</accession>
<dbReference type="EMBL" id="JAQBIE010000053">
    <property type="protein sequence ID" value="MDB6179690.1"/>
    <property type="molecule type" value="Genomic_DNA"/>
</dbReference>
<gene>
    <name evidence="3" type="ORF">PAF17_19765</name>
</gene>
<comment type="caution">
    <text evidence="3">The sequence shown here is derived from an EMBL/GenBank/DDBJ whole genome shotgun (WGS) entry which is preliminary data.</text>
</comment>
<evidence type="ECO:0000313" key="4">
    <source>
        <dbReference type="Proteomes" id="UP001165641"/>
    </source>
</evidence>
<keyword evidence="1" id="KW-0732">Signal</keyword>
<dbReference type="Pfam" id="PF08239">
    <property type="entry name" value="SH3_3"/>
    <property type="match status" value="1"/>
</dbReference>
<keyword evidence="4" id="KW-1185">Reference proteome</keyword>
<dbReference type="Gene3D" id="2.30.30.40">
    <property type="entry name" value="SH3 Domains"/>
    <property type="match status" value="1"/>
</dbReference>
<proteinExistence type="predicted"/>
<evidence type="ECO:0000313" key="3">
    <source>
        <dbReference type="EMBL" id="MDB6179690.1"/>
    </source>
</evidence>